<reference evidence="2 3" key="1">
    <citation type="journal article" date="2020" name="Mol. Biol. Evol.">
        <title>Distinct Expression and Methylation Patterns for Genes with Different Fates following a Single Whole-Genome Duplication in Flowering Plants.</title>
        <authorList>
            <person name="Shi T."/>
            <person name="Rahmani R.S."/>
            <person name="Gugger P.F."/>
            <person name="Wang M."/>
            <person name="Li H."/>
            <person name="Zhang Y."/>
            <person name="Li Z."/>
            <person name="Wang Q."/>
            <person name="Van de Peer Y."/>
            <person name="Marchal K."/>
            <person name="Chen J."/>
        </authorList>
    </citation>
    <scope>NUCLEOTIDE SEQUENCE [LARGE SCALE GENOMIC DNA]</scope>
    <source>
        <tissue evidence="2">Leaf</tissue>
    </source>
</reference>
<accession>A0A822XTB7</accession>
<gene>
    <name evidence="2" type="ORF">HUJ06_023792</name>
</gene>
<dbReference type="EMBL" id="DUZY01000001">
    <property type="protein sequence ID" value="DAD22329.1"/>
    <property type="molecule type" value="Genomic_DNA"/>
</dbReference>
<feature type="region of interest" description="Disordered" evidence="1">
    <location>
        <begin position="1"/>
        <end position="45"/>
    </location>
</feature>
<feature type="compositionally biased region" description="Basic residues" evidence="1">
    <location>
        <begin position="23"/>
        <end position="33"/>
    </location>
</feature>
<sequence>MEAACVGGPAFALEQKKQTNKPTQKKKKNRIKSHHDNQPTGTLGW</sequence>
<protein>
    <submittedName>
        <fullName evidence="2">Uncharacterized protein</fullName>
    </submittedName>
</protein>
<comment type="caution">
    <text evidence="2">The sequence shown here is derived from an EMBL/GenBank/DDBJ whole genome shotgun (WGS) entry which is preliminary data.</text>
</comment>
<proteinExistence type="predicted"/>
<name>A0A822XTB7_NELNU</name>
<evidence type="ECO:0000313" key="2">
    <source>
        <dbReference type="EMBL" id="DAD22329.1"/>
    </source>
</evidence>
<evidence type="ECO:0000256" key="1">
    <source>
        <dbReference type="SAM" id="MobiDB-lite"/>
    </source>
</evidence>
<keyword evidence="3" id="KW-1185">Reference proteome</keyword>
<organism evidence="2 3">
    <name type="scientific">Nelumbo nucifera</name>
    <name type="common">Sacred lotus</name>
    <dbReference type="NCBI Taxonomy" id="4432"/>
    <lineage>
        <taxon>Eukaryota</taxon>
        <taxon>Viridiplantae</taxon>
        <taxon>Streptophyta</taxon>
        <taxon>Embryophyta</taxon>
        <taxon>Tracheophyta</taxon>
        <taxon>Spermatophyta</taxon>
        <taxon>Magnoliopsida</taxon>
        <taxon>Proteales</taxon>
        <taxon>Nelumbonaceae</taxon>
        <taxon>Nelumbo</taxon>
    </lineage>
</organism>
<dbReference type="AlphaFoldDB" id="A0A822XTB7"/>
<dbReference type="Proteomes" id="UP000607653">
    <property type="component" value="Unassembled WGS sequence"/>
</dbReference>
<evidence type="ECO:0000313" key="3">
    <source>
        <dbReference type="Proteomes" id="UP000607653"/>
    </source>
</evidence>